<comment type="subcellular location">
    <subcellularLocation>
        <location evidence="1">Membrane</location>
        <topology evidence="1">Multi-pass membrane protein</topology>
    </subcellularLocation>
</comment>
<feature type="transmembrane region" description="Helical" evidence="9">
    <location>
        <begin position="43"/>
        <end position="62"/>
    </location>
</feature>
<evidence type="ECO:0000256" key="2">
    <source>
        <dbReference type="ARBA" id="ARBA00010212"/>
    </source>
</evidence>
<dbReference type="GO" id="GO:0006882">
    <property type="term" value="P:intracellular zinc ion homeostasis"/>
    <property type="evidence" value="ECO:0007669"/>
    <property type="project" value="TreeGrafter"/>
</dbReference>
<dbReference type="Pfam" id="PF01545">
    <property type="entry name" value="Cation_efflux"/>
    <property type="match status" value="1"/>
</dbReference>
<dbReference type="Proteomes" id="UP000027341">
    <property type="component" value="Unassembled WGS sequence"/>
</dbReference>
<keyword evidence="4" id="KW-0408">Iron</keyword>
<dbReference type="PANTHER" id="PTHR43840">
    <property type="entry name" value="MITOCHONDRIAL METAL TRANSPORTER 1-RELATED"/>
    <property type="match status" value="1"/>
</dbReference>
<keyword evidence="6" id="KW-0862">Zinc</keyword>
<comment type="similarity">
    <text evidence="2">Belongs to the cation diffusion facilitator (CDF) transporter (TC 2.A.4) family. FieF subfamily.</text>
</comment>
<dbReference type="InterPro" id="IPR027469">
    <property type="entry name" value="Cation_efflux_TMD_sf"/>
</dbReference>
<keyword evidence="3" id="KW-0813">Transport</keyword>
<dbReference type="InterPro" id="IPR058533">
    <property type="entry name" value="Cation_efflux_TM"/>
</dbReference>
<sequence length="310" mass="35219">MDRTLEVEKKAIKLVMIGDVVMAVLGLSFYYLTHSQAILMDAIYPFIDMTAGLLTLRVATLISKQANQNQPFGYAIYEPLLNFIKGIMILVVVIFAIYASVHALLNGGRHVVADIAVFYAVVASLLGFVLSYFLYRMNKSVKSDLIEVDLQGWLIGGVLSLAVGISFGFSMWLAGTEYKDWVPYTDPIVILMLVVVMLPLPIKVVKENGLQLIGRFENSEISNDIEELVRHELKEDRFIGFEKRYLQLGRSIYVQLYIQMKADSDFNLQEADLFRTHLYHKLKQRYEYLAVDVIFTADPVWAKRSVGDPE</sequence>
<feature type="transmembrane region" description="Helical" evidence="9">
    <location>
        <begin position="12"/>
        <end position="31"/>
    </location>
</feature>
<dbReference type="NCBIfam" id="TIGR01297">
    <property type="entry name" value="CDF"/>
    <property type="match status" value="1"/>
</dbReference>
<keyword evidence="12" id="KW-1185">Reference proteome</keyword>
<proteinExistence type="inferred from homology"/>
<dbReference type="STRING" id="28885.EI16_07485"/>
<keyword evidence="7 9" id="KW-1133">Transmembrane helix</keyword>
<dbReference type="SUPFAM" id="SSF161111">
    <property type="entry name" value="Cation efflux protein transmembrane domain-like"/>
    <property type="match status" value="1"/>
</dbReference>
<evidence type="ECO:0000256" key="7">
    <source>
        <dbReference type="ARBA" id="ARBA00022989"/>
    </source>
</evidence>
<dbReference type="RefSeq" id="WP_029911605.1">
    <property type="nucleotide sequence ID" value="NZ_AP020335.1"/>
</dbReference>
<dbReference type="PANTHER" id="PTHR43840:SF15">
    <property type="entry name" value="MITOCHONDRIAL METAL TRANSPORTER 1-RELATED"/>
    <property type="match status" value="1"/>
</dbReference>
<evidence type="ECO:0000313" key="11">
    <source>
        <dbReference type="EMBL" id="KDN96122.1"/>
    </source>
</evidence>
<evidence type="ECO:0000256" key="5">
    <source>
        <dbReference type="ARBA" id="ARBA00022692"/>
    </source>
</evidence>
<dbReference type="AlphaFoldDB" id="A0A066ZRK5"/>
<dbReference type="InterPro" id="IPR002524">
    <property type="entry name" value="Cation_efflux"/>
</dbReference>
<dbReference type="GO" id="GO:0005886">
    <property type="term" value="C:plasma membrane"/>
    <property type="evidence" value="ECO:0007669"/>
    <property type="project" value="TreeGrafter"/>
</dbReference>
<keyword evidence="5 9" id="KW-0812">Transmembrane</keyword>
<feature type="transmembrane region" description="Helical" evidence="9">
    <location>
        <begin position="153"/>
        <end position="175"/>
    </location>
</feature>
<dbReference type="GO" id="GO:0015086">
    <property type="term" value="F:cadmium ion transmembrane transporter activity"/>
    <property type="evidence" value="ECO:0007669"/>
    <property type="project" value="TreeGrafter"/>
</dbReference>
<keyword evidence="6" id="KW-0864">Zinc transport</keyword>
<keyword evidence="4" id="KW-0410">Iron transport</keyword>
<dbReference type="InterPro" id="IPR050291">
    <property type="entry name" value="CDF_Transporter"/>
</dbReference>
<evidence type="ECO:0000313" key="12">
    <source>
        <dbReference type="Proteomes" id="UP000027341"/>
    </source>
</evidence>
<dbReference type="GO" id="GO:0015341">
    <property type="term" value="F:zinc efflux antiporter activity"/>
    <property type="evidence" value="ECO:0007669"/>
    <property type="project" value="TreeGrafter"/>
</dbReference>
<feature type="transmembrane region" description="Helical" evidence="9">
    <location>
        <begin position="83"/>
        <end position="105"/>
    </location>
</feature>
<gene>
    <name evidence="11" type="ORF">EI16_07485</name>
</gene>
<feature type="transmembrane region" description="Helical" evidence="9">
    <location>
        <begin position="111"/>
        <end position="133"/>
    </location>
</feature>
<accession>A0A066ZRK5</accession>
<evidence type="ECO:0000256" key="6">
    <source>
        <dbReference type="ARBA" id="ARBA00022906"/>
    </source>
</evidence>
<evidence type="ECO:0000259" key="10">
    <source>
        <dbReference type="Pfam" id="PF01545"/>
    </source>
</evidence>
<feature type="transmembrane region" description="Helical" evidence="9">
    <location>
        <begin position="187"/>
        <end position="205"/>
    </location>
</feature>
<comment type="caution">
    <text evidence="11">The sequence shown here is derived from an EMBL/GenBank/DDBJ whole genome shotgun (WGS) entry which is preliminary data.</text>
</comment>
<evidence type="ECO:0000256" key="4">
    <source>
        <dbReference type="ARBA" id="ARBA00022496"/>
    </source>
</evidence>
<dbReference type="EMBL" id="JMIU01000001">
    <property type="protein sequence ID" value="KDN96122.1"/>
    <property type="molecule type" value="Genomic_DNA"/>
</dbReference>
<organism evidence="11 12">
    <name type="scientific">Hydrogenovibrio marinus</name>
    <dbReference type="NCBI Taxonomy" id="28885"/>
    <lineage>
        <taxon>Bacteria</taxon>
        <taxon>Pseudomonadati</taxon>
        <taxon>Pseudomonadota</taxon>
        <taxon>Gammaproteobacteria</taxon>
        <taxon>Thiotrichales</taxon>
        <taxon>Piscirickettsiaceae</taxon>
        <taxon>Hydrogenovibrio</taxon>
    </lineage>
</organism>
<evidence type="ECO:0000256" key="3">
    <source>
        <dbReference type="ARBA" id="ARBA00022448"/>
    </source>
</evidence>
<protein>
    <recommendedName>
        <fullName evidence="10">Cation efflux protein transmembrane domain-containing protein</fullName>
    </recommendedName>
</protein>
<reference evidence="11 12" key="1">
    <citation type="submission" date="2014-04" db="EMBL/GenBank/DDBJ databases">
        <title>Draft genome sequence of Hydrogenovibrio marinus MH-110, a model organism for aerobic H2 metabolism.</title>
        <authorList>
            <person name="Cha H.J."/>
            <person name="Jo B.H."/>
            <person name="Hwang B.H."/>
        </authorList>
    </citation>
    <scope>NUCLEOTIDE SEQUENCE [LARGE SCALE GENOMIC DNA]</scope>
    <source>
        <strain evidence="11 12">MH-110</strain>
    </source>
</reference>
<evidence type="ECO:0000256" key="9">
    <source>
        <dbReference type="SAM" id="Phobius"/>
    </source>
</evidence>
<evidence type="ECO:0000256" key="8">
    <source>
        <dbReference type="ARBA" id="ARBA00023136"/>
    </source>
</evidence>
<evidence type="ECO:0000256" key="1">
    <source>
        <dbReference type="ARBA" id="ARBA00004141"/>
    </source>
</evidence>
<dbReference type="Gene3D" id="1.20.1510.10">
    <property type="entry name" value="Cation efflux protein transmembrane domain"/>
    <property type="match status" value="1"/>
</dbReference>
<dbReference type="GO" id="GO:0015093">
    <property type="term" value="F:ferrous iron transmembrane transporter activity"/>
    <property type="evidence" value="ECO:0007669"/>
    <property type="project" value="TreeGrafter"/>
</dbReference>
<keyword evidence="8 9" id="KW-0472">Membrane</keyword>
<name>A0A066ZRK5_HYDMR</name>
<feature type="domain" description="Cation efflux protein transmembrane" evidence="10">
    <location>
        <begin position="14"/>
        <end position="213"/>
    </location>
</feature>
<keyword evidence="6" id="KW-0406">Ion transport</keyword>